<feature type="compositionally biased region" description="Basic and acidic residues" evidence="1">
    <location>
        <begin position="584"/>
        <end position="597"/>
    </location>
</feature>
<dbReference type="Proteomes" id="UP000594263">
    <property type="component" value="Unplaced"/>
</dbReference>
<feature type="compositionally biased region" description="Basic and acidic residues" evidence="1">
    <location>
        <begin position="526"/>
        <end position="575"/>
    </location>
</feature>
<feature type="compositionally biased region" description="Basic and acidic residues" evidence="1">
    <location>
        <begin position="615"/>
        <end position="625"/>
    </location>
</feature>
<feature type="region of interest" description="Disordered" evidence="1">
    <location>
        <begin position="346"/>
        <end position="410"/>
    </location>
</feature>
<dbReference type="Gramene" id="Kaladp0064s0131.1.v1.1">
    <property type="protein sequence ID" value="Kaladp0064s0131.1.v1.1"/>
    <property type="gene ID" value="Kaladp0064s0131.v1.1"/>
</dbReference>
<feature type="compositionally biased region" description="Polar residues" evidence="1">
    <location>
        <begin position="605"/>
        <end position="614"/>
    </location>
</feature>
<name>A0A7N0UF93_KALFE</name>
<feature type="compositionally biased region" description="Polar residues" evidence="1">
    <location>
        <begin position="1017"/>
        <end position="1026"/>
    </location>
</feature>
<feature type="compositionally biased region" description="Polar residues" evidence="1">
    <location>
        <begin position="635"/>
        <end position="648"/>
    </location>
</feature>
<dbReference type="EnsemblPlants" id="Kaladp0064s0131.1.v1.1">
    <property type="protein sequence ID" value="Kaladp0064s0131.1.v1.1"/>
    <property type="gene ID" value="Kaladp0064s0131.v1.1"/>
</dbReference>
<accession>A0A7N0UF93</accession>
<feature type="compositionally biased region" description="Polar residues" evidence="1">
    <location>
        <begin position="977"/>
        <end position="988"/>
    </location>
</feature>
<feature type="compositionally biased region" description="Polar residues" evidence="1">
    <location>
        <begin position="707"/>
        <end position="721"/>
    </location>
</feature>
<feature type="region of interest" description="Disordered" evidence="1">
    <location>
        <begin position="526"/>
        <end position="758"/>
    </location>
</feature>
<feature type="region of interest" description="Disordered" evidence="1">
    <location>
        <begin position="123"/>
        <end position="143"/>
    </location>
</feature>
<protein>
    <recommendedName>
        <fullName evidence="4">COP1-interacting protein 7</fullName>
    </recommendedName>
</protein>
<evidence type="ECO:0000313" key="3">
    <source>
        <dbReference type="Proteomes" id="UP000594263"/>
    </source>
</evidence>
<feature type="compositionally biased region" description="Basic and acidic residues" evidence="1">
    <location>
        <begin position="362"/>
        <end position="371"/>
    </location>
</feature>
<dbReference type="OMA" id="EADSCEW"/>
<keyword evidence="3" id="KW-1185">Reference proteome</keyword>
<feature type="region of interest" description="Disordered" evidence="1">
    <location>
        <begin position="268"/>
        <end position="322"/>
    </location>
</feature>
<reference evidence="2" key="1">
    <citation type="submission" date="2021-01" db="UniProtKB">
        <authorList>
            <consortium name="EnsemblPlants"/>
        </authorList>
    </citation>
    <scope>IDENTIFICATION</scope>
</reference>
<evidence type="ECO:0000313" key="2">
    <source>
        <dbReference type="EnsemblPlants" id="Kaladp0064s0131.1.v1.1"/>
    </source>
</evidence>
<dbReference type="PANTHER" id="PTHR31008:SF5">
    <property type="entry name" value="EXPRESSED PROTEIN"/>
    <property type="match status" value="1"/>
</dbReference>
<feature type="region of interest" description="Disordered" evidence="1">
    <location>
        <begin position="973"/>
        <end position="1070"/>
    </location>
</feature>
<dbReference type="AlphaFoldDB" id="A0A7N0UF93"/>
<feature type="compositionally biased region" description="Polar residues" evidence="1">
    <location>
        <begin position="1045"/>
        <end position="1055"/>
    </location>
</feature>
<sequence length="1084" mass="119310">MDGEIDDGAVLKYVRFQIWPDLNRYQAFSCDGHNDEFLFEGLLEQLTRHLPQVKDFYFEGCEANVQLQWPRKSSAATWFSRSTLNRFLSIANSAELCNEIKAIEDEMCQLENARKFHLSLYSQGRQHGPGSEKADGDNPNSLASESKFKSEVEIVASDPSKNELLRAMDSRLEALRHELAASFQQAAGYSCSSEDVSHMIHCCQNLGAMTLKKYLIKYAELSQIRLTLDNPTDEKPTFINAVGWDDENKTGANRTISHLDQPEVSLQCNSSPAKVAQPERDDTTYDMDSSDGNDVDATERSRSLARSATPRRSASPMRRVQIARVGSRRAAAIGIKSLNYFPVREKTMNRTDEPANSSDGEVSEKPLRKPETNVQRMSVQAAISLFESKQREENADIQKKSSGDMPENEKPVLRKWNSCIEQTHVQCSAEGITENHSFSSAADLQDTGTPEVERQEPALDNTNITNKAGEYDAILQTPDSFEPSALKTLGSTAATQEEESTEGLTASAKWSQLKEAELNVLMKTIEGKPGKHKSPDTKRNNIGDRRGGFYDDYKKKRDEKLRGENAAKRAEKEAQLKAMQQIVDKSKVDMPSKDSRRQSLRKSLPSATAPQSVNPKKDVPKDTKHTTAKRGAVKPSSSLPATRKSWPSSPLPQEAGTSPLTNSSTRAASLTVMATRRKSQTPQSLARANPKVEKPLLQKNAKGLQSEARTSSKGAMVTQHQPGARDNKTKPKSVASSEDFSDMVPAKTGLPTKGARKSSVVPVESKPFLRKGSKVGAVVVPASTKTKALPQSTESVRKSGNTPCSLKKAVAVQSPEQVDKHEIEKPIHGHAEPALVSEILLNSDQKYMDPATPCKGDANGSADLGVADDFSLTMEKEETTISPSAWVEIEESHDLPIMPIPIDDSEIQFAYPLSIASAETGSPRMRQSLSQMLLQESKGLVNNTEWGTAEHPHVFYQKDSPKGFKRLLKFARKSKGDGNSSGWSSPSVFSEGDDDADDYKTAFPKNTDNRLRKGAYHTTSTGQLKSLLSEGKNRKDTLHKHKNENSSGAQRSSYQMGEGHNPLGISGIKPSRSFFSLSAFRGSK</sequence>
<evidence type="ECO:0008006" key="4">
    <source>
        <dbReference type="Google" id="ProtNLM"/>
    </source>
</evidence>
<proteinExistence type="predicted"/>
<feature type="compositionally biased region" description="Basic and acidic residues" evidence="1">
    <location>
        <begin position="388"/>
        <end position="410"/>
    </location>
</feature>
<dbReference type="PANTHER" id="PTHR31008">
    <property type="entry name" value="COP1-INTERACTING PROTEIN-RELATED"/>
    <property type="match status" value="1"/>
</dbReference>
<evidence type="ECO:0000256" key="1">
    <source>
        <dbReference type="SAM" id="MobiDB-lite"/>
    </source>
</evidence>
<feature type="compositionally biased region" description="Acidic residues" evidence="1">
    <location>
        <begin position="284"/>
        <end position="296"/>
    </location>
</feature>
<organism evidence="2 3">
    <name type="scientific">Kalanchoe fedtschenkoi</name>
    <name type="common">Lavender scallops</name>
    <name type="synonym">South American air plant</name>
    <dbReference type="NCBI Taxonomy" id="63787"/>
    <lineage>
        <taxon>Eukaryota</taxon>
        <taxon>Viridiplantae</taxon>
        <taxon>Streptophyta</taxon>
        <taxon>Embryophyta</taxon>
        <taxon>Tracheophyta</taxon>
        <taxon>Spermatophyta</taxon>
        <taxon>Magnoliopsida</taxon>
        <taxon>eudicotyledons</taxon>
        <taxon>Gunneridae</taxon>
        <taxon>Pentapetalae</taxon>
        <taxon>Saxifragales</taxon>
        <taxon>Crassulaceae</taxon>
        <taxon>Kalanchoe</taxon>
    </lineage>
</organism>
<feature type="compositionally biased region" description="Polar residues" evidence="1">
    <location>
        <begin position="655"/>
        <end position="668"/>
    </location>
</feature>